<dbReference type="NCBIfam" id="TIGR01953">
    <property type="entry name" value="NusA"/>
    <property type="match status" value="1"/>
</dbReference>
<evidence type="ECO:0000256" key="5">
    <source>
        <dbReference type="ARBA" id="ARBA00023015"/>
    </source>
</evidence>
<dbReference type="InterPro" id="IPR012340">
    <property type="entry name" value="NA-bd_OB-fold"/>
</dbReference>
<comment type="function">
    <text evidence="7">Participates in both transcription termination and antitermination.</text>
</comment>
<dbReference type="InterPro" id="IPR003029">
    <property type="entry name" value="S1_domain"/>
</dbReference>
<dbReference type="InterPro" id="IPR015946">
    <property type="entry name" value="KH_dom-like_a/b"/>
</dbReference>
<dbReference type="Gene3D" id="3.30.300.20">
    <property type="match status" value="2"/>
</dbReference>
<dbReference type="EMBL" id="JBHRXJ010000003">
    <property type="protein sequence ID" value="MFC3527691.1"/>
    <property type="molecule type" value="Genomic_DNA"/>
</dbReference>
<dbReference type="Pfam" id="PF08529">
    <property type="entry name" value="NusA_N"/>
    <property type="match status" value="1"/>
</dbReference>
<keyword evidence="1 7" id="KW-0806">Transcription termination</keyword>
<dbReference type="PANTHER" id="PTHR22648:SF0">
    <property type="entry name" value="TRANSCRIPTION TERMINATION_ANTITERMINATION PROTEIN NUSA"/>
    <property type="match status" value="1"/>
</dbReference>
<dbReference type="Pfam" id="PF14520">
    <property type="entry name" value="HHH_5"/>
    <property type="match status" value="1"/>
</dbReference>
<dbReference type="SUPFAM" id="SSF69705">
    <property type="entry name" value="Transcription factor NusA, N-terminal domain"/>
    <property type="match status" value="1"/>
</dbReference>
<dbReference type="Gene3D" id="2.40.50.140">
    <property type="entry name" value="Nucleic acid-binding proteins"/>
    <property type="match status" value="1"/>
</dbReference>
<sequence>MAITSANQLELLQTAEAVAREKMIDPDLVIEAMEDSLARAAKSRYGSEMDIRVHIDRKTGNATFTRVRTVVEDEEVENYQAQFTIQQALPYFEARKGADSYWSREGALIDDFSGKPQIGDVFQEQVPPVELGRIAAQSAKQVILQRVREAERDRQYEEFKDRAGTIINGVVKREEYGNIIVDVGRGEAILRRNEKIGRESYRPNDRIRAYVKDVRRETRGPQIFLSRTDPQFMAELFKMEVPEIYDNVIEIKAVARDPGSRAKIAVISYDNSIDPVGACVGMRGSRVQAVVGELQGEKIDIIPWSDDQATFLVNALQPAEVAKVVFDEDATRIEVVVPDEQLSLAIGRRGQNVRLASQLTGLDIDILTEEEESKRRQAEFNARTQLFVDALDLDEFFAQLLVAEGFTNLEEVAYVEVEELLSIEGVDEATAEELQTRAREHLEAANKAALENARALGAEDSLIEFEGLTPQMVEALAKDDVKTLEDFATLADWEIAGGWTTQNGQRIKDDGVLEPFNVSLETAQDLVMTARVMLGWVDPTEMESTDEAESTEAEQEAGV</sequence>
<dbReference type="SMART" id="SM00316">
    <property type="entry name" value="S1"/>
    <property type="match status" value="1"/>
</dbReference>
<comment type="similarity">
    <text evidence="7">Belongs to the NusA family.</text>
</comment>
<dbReference type="InterPro" id="IPR013735">
    <property type="entry name" value="TF_NusA_N"/>
</dbReference>
<dbReference type="Proteomes" id="UP001595721">
    <property type="component" value="Unassembled WGS sequence"/>
</dbReference>
<dbReference type="InterPro" id="IPR030842">
    <property type="entry name" value="TF_NusA_bacterial"/>
</dbReference>
<evidence type="ECO:0000259" key="9">
    <source>
        <dbReference type="PROSITE" id="PS50126"/>
    </source>
</evidence>
<dbReference type="RefSeq" id="WP_374423600.1">
    <property type="nucleotide sequence ID" value="NZ_JBHRXJ010000003.1"/>
</dbReference>
<protein>
    <recommendedName>
        <fullName evidence="7">Transcription termination/antitermination protein NusA</fullName>
    </recommendedName>
</protein>
<dbReference type="InterPro" id="IPR025249">
    <property type="entry name" value="TF_NusA_KH_1st"/>
</dbReference>
<evidence type="ECO:0000313" key="11">
    <source>
        <dbReference type="Proteomes" id="UP001595721"/>
    </source>
</evidence>
<gene>
    <name evidence="7 10" type="primary">nusA</name>
    <name evidence="10" type="ORF">ACFOMH_05845</name>
</gene>
<accession>A0ABV7R316</accession>
<keyword evidence="3 7" id="KW-0889">Transcription antitermination</keyword>
<proteinExistence type="inferred from homology"/>
<dbReference type="Pfam" id="PF13184">
    <property type="entry name" value="KH_NusA_1st"/>
    <property type="match status" value="1"/>
</dbReference>
<dbReference type="Pfam" id="PF26594">
    <property type="entry name" value="KH_NusA_2nd"/>
    <property type="match status" value="1"/>
</dbReference>
<dbReference type="SMART" id="SM00322">
    <property type="entry name" value="KH"/>
    <property type="match status" value="2"/>
</dbReference>
<dbReference type="HAMAP" id="MF_00945_B">
    <property type="entry name" value="NusA_B"/>
    <property type="match status" value="1"/>
</dbReference>
<dbReference type="SUPFAM" id="SSF54814">
    <property type="entry name" value="Prokaryotic type KH domain (KH-domain type II)"/>
    <property type="match status" value="2"/>
</dbReference>
<evidence type="ECO:0000256" key="2">
    <source>
        <dbReference type="ARBA" id="ARBA00022490"/>
    </source>
</evidence>
<dbReference type="InterPro" id="IPR010213">
    <property type="entry name" value="TF_NusA"/>
</dbReference>
<reference evidence="11" key="1">
    <citation type="journal article" date="2019" name="Int. J. Syst. Evol. Microbiol.">
        <title>The Global Catalogue of Microorganisms (GCM) 10K type strain sequencing project: providing services to taxonomists for standard genome sequencing and annotation.</title>
        <authorList>
            <consortium name="The Broad Institute Genomics Platform"/>
            <consortium name="The Broad Institute Genome Sequencing Center for Infectious Disease"/>
            <person name="Wu L."/>
            <person name="Ma J."/>
        </authorList>
    </citation>
    <scope>NUCLEOTIDE SEQUENCE [LARGE SCALE GENOMIC DNA]</scope>
    <source>
        <strain evidence="11">KCTC 42899</strain>
    </source>
</reference>
<evidence type="ECO:0000256" key="8">
    <source>
        <dbReference type="SAM" id="Coils"/>
    </source>
</evidence>
<dbReference type="NCBIfam" id="TIGR01954">
    <property type="entry name" value="nusA_Cterm_rpt"/>
    <property type="match status" value="1"/>
</dbReference>
<comment type="subunit">
    <text evidence="7">Monomer. Binds directly to the core enzyme of the DNA-dependent RNA polymerase and to nascent RNA.</text>
</comment>
<dbReference type="InterPro" id="IPR058582">
    <property type="entry name" value="KH_NusA_2nd"/>
</dbReference>
<dbReference type="SUPFAM" id="SSF47794">
    <property type="entry name" value="Rad51 N-terminal domain-like"/>
    <property type="match status" value="1"/>
</dbReference>
<comment type="caution">
    <text evidence="10">The sequence shown here is derived from an EMBL/GenBank/DDBJ whole genome shotgun (WGS) entry which is preliminary data.</text>
</comment>
<dbReference type="Gene3D" id="3.30.1480.10">
    <property type="entry name" value="NusA, N-terminal domain"/>
    <property type="match status" value="1"/>
</dbReference>
<organism evidence="10 11">
    <name type="scientific">Paracoccus mangrovi</name>
    <dbReference type="NCBI Taxonomy" id="1715645"/>
    <lineage>
        <taxon>Bacteria</taxon>
        <taxon>Pseudomonadati</taxon>
        <taxon>Pseudomonadota</taxon>
        <taxon>Alphaproteobacteria</taxon>
        <taxon>Rhodobacterales</taxon>
        <taxon>Paracoccaceae</taxon>
        <taxon>Paracoccus</taxon>
    </lineage>
</organism>
<dbReference type="CDD" id="cd04455">
    <property type="entry name" value="S1_NusA"/>
    <property type="match status" value="1"/>
</dbReference>
<dbReference type="InterPro" id="IPR036555">
    <property type="entry name" value="NusA_N_sf"/>
</dbReference>
<feature type="coiled-coil region" evidence="8">
    <location>
        <begin position="431"/>
        <end position="459"/>
    </location>
</feature>
<dbReference type="PROSITE" id="PS50126">
    <property type="entry name" value="S1"/>
    <property type="match status" value="1"/>
</dbReference>
<dbReference type="InterPro" id="IPR004087">
    <property type="entry name" value="KH_dom"/>
</dbReference>
<dbReference type="InterPro" id="IPR010214">
    <property type="entry name" value="Tscrpt_termin_fac_NusA_C_rpt"/>
</dbReference>
<feature type="domain" description="S1 motif" evidence="9">
    <location>
        <begin position="164"/>
        <end position="228"/>
    </location>
</feature>
<dbReference type="InterPro" id="IPR009019">
    <property type="entry name" value="KH_sf_prok-type"/>
</dbReference>
<keyword evidence="8" id="KW-0175">Coiled coil</keyword>
<dbReference type="CDD" id="cd02134">
    <property type="entry name" value="KH-II_NusA_rpt1"/>
    <property type="match status" value="1"/>
</dbReference>
<keyword evidence="2 7" id="KW-0963">Cytoplasm</keyword>
<dbReference type="InterPro" id="IPR010995">
    <property type="entry name" value="DNA_repair_Rad51/TF_NusA_a-hlx"/>
</dbReference>
<evidence type="ECO:0000256" key="1">
    <source>
        <dbReference type="ARBA" id="ARBA00022472"/>
    </source>
</evidence>
<keyword evidence="4 7" id="KW-0694">RNA-binding</keyword>
<keyword evidence="11" id="KW-1185">Reference proteome</keyword>
<dbReference type="Gene3D" id="1.10.150.20">
    <property type="entry name" value="5' to 3' exonuclease, C-terminal subdomain"/>
    <property type="match status" value="2"/>
</dbReference>
<evidence type="ECO:0000256" key="7">
    <source>
        <dbReference type="HAMAP-Rule" id="MF_00945"/>
    </source>
</evidence>
<keyword evidence="5 7" id="KW-0805">Transcription regulation</keyword>
<evidence type="ECO:0000313" key="10">
    <source>
        <dbReference type="EMBL" id="MFC3527691.1"/>
    </source>
</evidence>
<dbReference type="PANTHER" id="PTHR22648">
    <property type="entry name" value="TRANSCRIPTION TERMINATION FACTOR NUSA"/>
    <property type="match status" value="1"/>
</dbReference>
<evidence type="ECO:0000256" key="3">
    <source>
        <dbReference type="ARBA" id="ARBA00022814"/>
    </source>
</evidence>
<name>A0ABV7R316_9RHOB</name>
<dbReference type="SUPFAM" id="SSF50249">
    <property type="entry name" value="Nucleic acid-binding proteins"/>
    <property type="match status" value="1"/>
</dbReference>
<evidence type="ECO:0000256" key="4">
    <source>
        <dbReference type="ARBA" id="ARBA00022884"/>
    </source>
</evidence>
<evidence type="ECO:0000256" key="6">
    <source>
        <dbReference type="ARBA" id="ARBA00023163"/>
    </source>
</evidence>
<comment type="subcellular location">
    <subcellularLocation>
        <location evidence="7">Cytoplasm</location>
    </subcellularLocation>
</comment>
<dbReference type="PROSITE" id="PS50084">
    <property type="entry name" value="KH_TYPE_1"/>
    <property type="match status" value="1"/>
</dbReference>
<keyword evidence="6 7" id="KW-0804">Transcription</keyword>
<dbReference type="CDD" id="cd22529">
    <property type="entry name" value="KH-II_NusA_rpt2"/>
    <property type="match status" value="1"/>
</dbReference>